<dbReference type="Gene3D" id="3.20.20.70">
    <property type="entry name" value="Aldolase class I"/>
    <property type="match status" value="1"/>
</dbReference>
<comment type="catalytic activity">
    <reaction evidence="1 10">
        <text>N-(5-phospho-beta-D-ribosyl)anthranilate = 1-(2-carboxyphenylamino)-1-deoxy-D-ribulose 5-phosphate</text>
        <dbReference type="Rhea" id="RHEA:21540"/>
        <dbReference type="ChEBI" id="CHEBI:18277"/>
        <dbReference type="ChEBI" id="CHEBI:58613"/>
        <dbReference type="EC" id="5.3.1.24"/>
    </reaction>
</comment>
<dbReference type="EC" id="5.3.1.24" evidence="4 10"/>
<accession>A0A4V3H3N7</accession>
<protein>
    <recommendedName>
        <fullName evidence="5 10">N-(5'-phosphoribosyl)anthranilate isomerase</fullName>
        <shortName evidence="10">PRAI</shortName>
        <ecNumber evidence="4 10">5.3.1.24</ecNumber>
    </recommendedName>
</protein>
<comment type="similarity">
    <text evidence="3 10">Belongs to the TrpF family.</text>
</comment>
<comment type="caution">
    <text evidence="12">The sequence shown here is derived from an EMBL/GenBank/DDBJ whole genome shotgun (WGS) entry which is preliminary data.</text>
</comment>
<comment type="pathway">
    <text evidence="2 10">Amino-acid biosynthesis; L-tryptophan biosynthesis; L-tryptophan from chorismate: step 3/5.</text>
</comment>
<evidence type="ECO:0000256" key="10">
    <source>
        <dbReference type="HAMAP-Rule" id="MF_00135"/>
    </source>
</evidence>
<dbReference type="AlphaFoldDB" id="A0A4V3H3N7"/>
<evidence type="ECO:0000313" key="13">
    <source>
        <dbReference type="Proteomes" id="UP000294914"/>
    </source>
</evidence>
<dbReference type="GO" id="GO:0000162">
    <property type="term" value="P:L-tryptophan biosynthetic process"/>
    <property type="evidence" value="ECO:0007669"/>
    <property type="project" value="UniProtKB-UniRule"/>
</dbReference>
<dbReference type="InterPro" id="IPR001240">
    <property type="entry name" value="PRAI_dom"/>
</dbReference>
<evidence type="ECO:0000256" key="8">
    <source>
        <dbReference type="ARBA" id="ARBA00023141"/>
    </source>
</evidence>
<keyword evidence="8 10" id="KW-0057">Aromatic amino acid biosynthesis</keyword>
<dbReference type="EMBL" id="SOQX01000006">
    <property type="protein sequence ID" value="TDY00035.1"/>
    <property type="molecule type" value="Genomic_DNA"/>
</dbReference>
<feature type="domain" description="N-(5'phosphoribosyl) anthranilate isomerase (PRAI)" evidence="11">
    <location>
        <begin position="28"/>
        <end position="222"/>
    </location>
</feature>
<dbReference type="NCBIfam" id="NF002298">
    <property type="entry name" value="PRK01222.1-4"/>
    <property type="match status" value="1"/>
</dbReference>
<dbReference type="Proteomes" id="UP000294914">
    <property type="component" value="Unassembled WGS sequence"/>
</dbReference>
<keyword evidence="9 10" id="KW-0413">Isomerase</keyword>
<evidence type="ECO:0000256" key="3">
    <source>
        <dbReference type="ARBA" id="ARBA00007571"/>
    </source>
</evidence>
<organism evidence="12 13">
    <name type="scientific">Thiohalophilus thiocyanatoxydans</name>
    <dbReference type="NCBI Taxonomy" id="381308"/>
    <lineage>
        <taxon>Bacteria</taxon>
        <taxon>Pseudomonadati</taxon>
        <taxon>Pseudomonadota</taxon>
        <taxon>Gammaproteobacteria</taxon>
        <taxon>Thiohalomonadales</taxon>
        <taxon>Thiohalophilaceae</taxon>
        <taxon>Thiohalophilus</taxon>
    </lineage>
</organism>
<dbReference type="InterPro" id="IPR013785">
    <property type="entry name" value="Aldolase_TIM"/>
</dbReference>
<dbReference type="CDD" id="cd00405">
    <property type="entry name" value="PRAI"/>
    <property type="match status" value="1"/>
</dbReference>
<dbReference type="GO" id="GO:0004640">
    <property type="term" value="F:phosphoribosylanthranilate isomerase activity"/>
    <property type="evidence" value="ECO:0007669"/>
    <property type="project" value="UniProtKB-UniRule"/>
</dbReference>
<evidence type="ECO:0000256" key="1">
    <source>
        <dbReference type="ARBA" id="ARBA00001164"/>
    </source>
</evidence>
<dbReference type="HAMAP" id="MF_00135">
    <property type="entry name" value="PRAI"/>
    <property type="match status" value="1"/>
</dbReference>
<dbReference type="InterPro" id="IPR011060">
    <property type="entry name" value="RibuloseP-bd_barrel"/>
</dbReference>
<dbReference type="PANTHER" id="PTHR42894:SF1">
    <property type="entry name" value="N-(5'-PHOSPHORIBOSYL)ANTHRANILATE ISOMERASE"/>
    <property type="match status" value="1"/>
</dbReference>
<evidence type="ECO:0000313" key="12">
    <source>
        <dbReference type="EMBL" id="TDY00035.1"/>
    </source>
</evidence>
<gene>
    <name evidence="10" type="primary">trpF</name>
    <name evidence="12" type="ORF">EDC23_2196</name>
</gene>
<evidence type="ECO:0000256" key="6">
    <source>
        <dbReference type="ARBA" id="ARBA00022605"/>
    </source>
</evidence>
<dbReference type="SUPFAM" id="SSF51366">
    <property type="entry name" value="Ribulose-phoshate binding barrel"/>
    <property type="match status" value="1"/>
</dbReference>
<dbReference type="FunFam" id="3.20.20.70:FF:000075">
    <property type="entry name" value="Tryptophan biosynthesis protein TRP1"/>
    <property type="match status" value="1"/>
</dbReference>
<evidence type="ECO:0000256" key="7">
    <source>
        <dbReference type="ARBA" id="ARBA00022822"/>
    </source>
</evidence>
<keyword evidence="7 10" id="KW-0822">Tryptophan biosynthesis</keyword>
<name>A0A4V3H3N7_9GAMM</name>
<proteinExistence type="inferred from homology"/>
<dbReference type="PANTHER" id="PTHR42894">
    <property type="entry name" value="N-(5'-PHOSPHORIBOSYL)ANTHRANILATE ISOMERASE"/>
    <property type="match status" value="1"/>
</dbReference>
<dbReference type="Pfam" id="PF00697">
    <property type="entry name" value="PRAI"/>
    <property type="match status" value="1"/>
</dbReference>
<reference evidence="12 13" key="1">
    <citation type="submission" date="2019-03" db="EMBL/GenBank/DDBJ databases">
        <title>Genomic Encyclopedia of Type Strains, Phase IV (KMG-IV): sequencing the most valuable type-strain genomes for metagenomic binning, comparative biology and taxonomic classification.</title>
        <authorList>
            <person name="Goeker M."/>
        </authorList>
    </citation>
    <scope>NUCLEOTIDE SEQUENCE [LARGE SCALE GENOMIC DNA]</scope>
    <source>
        <strain evidence="12 13">DSM 16326</strain>
    </source>
</reference>
<evidence type="ECO:0000256" key="5">
    <source>
        <dbReference type="ARBA" id="ARBA00022272"/>
    </source>
</evidence>
<keyword evidence="13" id="KW-1185">Reference proteome</keyword>
<keyword evidence="6 10" id="KW-0028">Amino-acid biosynthesis</keyword>
<evidence type="ECO:0000256" key="9">
    <source>
        <dbReference type="ARBA" id="ARBA00023235"/>
    </source>
</evidence>
<evidence type="ECO:0000256" key="4">
    <source>
        <dbReference type="ARBA" id="ARBA00012572"/>
    </source>
</evidence>
<sequence>MTFVSDRVIAGRLSTGLKRNPTRMQTRVKICGITRPQDAIAVAQAGADAIGLVFYPHSPRAVEIDQAREIIAALPPFVTTVGLFVDAEETTVRRVLAAVPLDLLQFHGEESPAECRRYARPYLKALRMREQADVLATAKQYHDAAGLLLDTYQAGVPGGTGDRFDWRRVPAHLAMPVILAGGLNAENVAEALTTARPYGVDVSGGVESQKGIKDAYKIRSFIAEVERVGRD</sequence>
<evidence type="ECO:0000259" key="11">
    <source>
        <dbReference type="Pfam" id="PF00697"/>
    </source>
</evidence>
<dbReference type="UniPathway" id="UPA00035">
    <property type="reaction ID" value="UER00042"/>
</dbReference>
<dbReference type="InterPro" id="IPR044643">
    <property type="entry name" value="TrpF_fam"/>
</dbReference>
<dbReference type="NCBIfam" id="NF002299">
    <property type="entry name" value="PRK01222.1-6"/>
    <property type="match status" value="1"/>
</dbReference>
<evidence type="ECO:0000256" key="2">
    <source>
        <dbReference type="ARBA" id="ARBA00004664"/>
    </source>
</evidence>